<dbReference type="InterPro" id="IPR044290">
    <property type="entry name" value="RRA1/2/3"/>
</dbReference>
<keyword evidence="2" id="KW-0472">Membrane</keyword>
<dbReference type="InterPro" id="IPR029044">
    <property type="entry name" value="Nucleotide-diphossugar_trans"/>
</dbReference>
<feature type="transmembrane region" description="Helical" evidence="2">
    <location>
        <begin position="122"/>
        <end position="142"/>
    </location>
</feature>
<comment type="caution">
    <text evidence="4">The sequence shown here is derived from an EMBL/GenBank/DDBJ whole genome shotgun (WGS) entry which is preliminary data.</text>
</comment>
<dbReference type="EC" id="2.4.2.-" evidence="2"/>
<evidence type="ECO:0000256" key="2">
    <source>
        <dbReference type="RuleBase" id="RU363055"/>
    </source>
</evidence>
<reference evidence="5" key="1">
    <citation type="submission" date="2016-04" db="EMBL/GenBank/DDBJ databases">
        <title>Cephalotus genome sequencing.</title>
        <authorList>
            <person name="Fukushima K."/>
            <person name="Hasebe M."/>
            <person name="Fang X."/>
        </authorList>
    </citation>
    <scope>NUCLEOTIDE SEQUENCE [LARGE SCALE GENOMIC DNA]</scope>
    <source>
        <strain evidence="5">cv. St1</strain>
    </source>
</reference>
<dbReference type="Proteomes" id="UP000187406">
    <property type="component" value="Unassembled WGS sequence"/>
</dbReference>
<keyword evidence="2" id="KW-0735">Signal-anchor</keyword>
<sequence length="526" mass="59182">VGLSLYPCIIIRQRFGINEQSERGVLPATLLIILIIFYNEVIIFVGRIISCMLCNISSSYADISARSYETLLDIQNPKKQEASIKLESTCQWFLSLANSSTCGKPKGMAAPRRDKGHAIRGSRIGIAILIVVVLGCILAFFFPHGFFGPDSPLLESTLQIGSSSCESPERLKMLKADILSLLEKNAQLSKELRLIYEQGKYNNAQKQVKALGEVHKAGPLGTVKANPRLVKILDQVAVRKELIVAIASSHRARMLEAWFNSIKRVGITNYLVVALDDQIAEFCKSNDVPVYKGDLDHRTNSILRSGHRFAISGLKFPILREILHLGYNVIVSDIDVIYLQNPFDHLYRDADVESSTDGFDNMTAYGYNDVFDEPVFGPARYVHTPRIWCYNAGFFYIRPTIPSIQLVDRVVDRLARDPKAWDQAVFNEELFLPSHPGYHGNHVAKRTMDIYLFMSSKVLFKTVRADAELKKIKPVVVHVSFHPDKIARMKAIVDFYVNGKQDALEPFTVGTVMSKDMLDKVKHFPS</sequence>
<protein>
    <recommendedName>
        <fullName evidence="2">Glycosyltransferase</fullName>
        <ecNumber evidence="2">2.4.2.-</ecNumber>
    </recommendedName>
</protein>
<dbReference type="SUPFAM" id="SSF53448">
    <property type="entry name" value="Nucleotide-diphospho-sugar transferases"/>
    <property type="match status" value="1"/>
</dbReference>
<dbReference type="InterPro" id="IPR005069">
    <property type="entry name" value="Nucl-diP-sugar_transferase"/>
</dbReference>
<keyword evidence="2" id="KW-0333">Golgi apparatus</keyword>
<evidence type="ECO:0000259" key="3">
    <source>
        <dbReference type="Pfam" id="PF03407"/>
    </source>
</evidence>
<keyword evidence="5" id="KW-1185">Reference proteome</keyword>
<evidence type="ECO:0000313" key="4">
    <source>
        <dbReference type="EMBL" id="GAV90583.1"/>
    </source>
</evidence>
<comment type="similarity">
    <text evidence="1 2">Belongs to the glycosyltransferase 77 family.</text>
</comment>
<feature type="non-terminal residue" evidence="4">
    <location>
        <position position="1"/>
    </location>
</feature>
<dbReference type="OrthoDB" id="540503at2759"/>
<organism evidence="4 5">
    <name type="scientific">Cephalotus follicularis</name>
    <name type="common">Albany pitcher plant</name>
    <dbReference type="NCBI Taxonomy" id="3775"/>
    <lineage>
        <taxon>Eukaryota</taxon>
        <taxon>Viridiplantae</taxon>
        <taxon>Streptophyta</taxon>
        <taxon>Embryophyta</taxon>
        <taxon>Tracheophyta</taxon>
        <taxon>Spermatophyta</taxon>
        <taxon>Magnoliopsida</taxon>
        <taxon>eudicotyledons</taxon>
        <taxon>Gunneridae</taxon>
        <taxon>Pentapetalae</taxon>
        <taxon>rosids</taxon>
        <taxon>fabids</taxon>
        <taxon>Oxalidales</taxon>
        <taxon>Cephalotaceae</taxon>
        <taxon>Cephalotus</taxon>
    </lineage>
</organism>
<keyword evidence="2" id="KW-1133">Transmembrane helix</keyword>
<accession>A0A1Q3DE22</accession>
<name>A0A1Q3DE22_CEPFO</name>
<dbReference type="STRING" id="3775.A0A1Q3DE22"/>
<keyword evidence="2" id="KW-0328">Glycosyltransferase</keyword>
<dbReference type="GO" id="GO:0016757">
    <property type="term" value="F:glycosyltransferase activity"/>
    <property type="evidence" value="ECO:0007669"/>
    <property type="project" value="UniProtKB-KW"/>
</dbReference>
<evidence type="ECO:0000256" key="1">
    <source>
        <dbReference type="ARBA" id="ARBA00007033"/>
    </source>
</evidence>
<dbReference type="Pfam" id="PF03407">
    <property type="entry name" value="Nucleotid_trans"/>
    <property type="match status" value="1"/>
</dbReference>
<dbReference type="InParanoid" id="A0A1Q3DE22"/>
<keyword evidence="2" id="KW-0812">Transmembrane</keyword>
<dbReference type="GO" id="GO:0071555">
    <property type="term" value="P:cell wall organization"/>
    <property type="evidence" value="ECO:0007669"/>
    <property type="project" value="UniProtKB-KW"/>
</dbReference>
<feature type="domain" description="Nucleotide-diphospho-sugar transferase" evidence="3">
    <location>
        <begin position="267"/>
        <end position="489"/>
    </location>
</feature>
<dbReference type="PANTHER" id="PTHR46581">
    <property type="entry name" value="ARABINOSYLTRANSFERASE RRA3"/>
    <property type="match status" value="1"/>
</dbReference>
<keyword evidence="2" id="KW-0808">Transferase</keyword>
<gene>
    <name evidence="4" type="ORF">CFOL_v3_33992</name>
</gene>
<dbReference type="GO" id="GO:0000139">
    <property type="term" value="C:Golgi membrane"/>
    <property type="evidence" value="ECO:0007669"/>
    <property type="project" value="UniProtKB-SubCell"/>
</dbReference>
<dbReference type="AlphaFoldDB" id="A0A1Q3DE22"/>
<feature type="transmembrane region" description="Helical" evidence="2">
    <location>
        <begin position="25"/>
        <end position="49"/>
    </location>
</feature>
<dbReference type="GO" id="GO:0080147">
    <property type="term" value="P:root hair cell development"/>
    <property type="evidence" value="ECO:0007669"/>
    <property type="project" value="InterPro"/>
</dbReference>
<proteinExistence type="inferred from homology"/>
<dbReference type="EMBL" id="BDDD01006395">
    <property type="protein sequence ID" value="GAV90583.1"/>
    <property type="molecule type" value="Genomic_DNA"/>
</dbReference>
<keyword evidence="2" id="KW-0961">Cell wall biogenesis/degradation</keyword>
<dbReference type="PANTHER" id="PTHR46581:SF3">
    <property type="entry name" value="ARABINOSYLTRANSFERASE RRA3"/>
    <property type="match status" value="1"/>
</dbReference>
<evidence type="ECO:0000313" key="5">
    <source>
        <dbReference type="Proteomes" id="UP000187406"/>
    </source>
</evidence>
<comment type="subcellular location">
    <subcellularLocation>
        <location evidence="2">Golgi apparatus membrane</location>
        <topology evidence="2">Single-pass type II membrane protein</topology>
    </subcellularLocation>
</comment>
<comment type="caution">
    <text evidence="2">Lacks conserved residue(s) required for the propagation of feature annotation.</text>
</comment>